<reference evidence="2 3" key="1">
    <citation type="submission" date="2018-01" db="EMBL/GenBank/DDBJ databases">
        <title>Genomic Encyclopedia of Type Strains, Phase I: the one thousand microbial genomes (KMG-I) project.</title>
        <authorList>
            <person name="Goeker M."/>
        </authorList>
    </citation>
    <scope>NUCLEOTIDE SEQUENCE [LARGE SCALE GENOMIC DNA]</scope>
    <source>
        <strain evidence="2 3">DSM 17960</strain>
    </source>
</reference>
<dbReference type="AlphaFoldDB" id="A0A2S4N4U6"/>
<dbReference type="Proteomes" id="UP000237056">
    <property type="component" value="Unassembled WGS sequence"/>
</dbReference>
<organism evidence="2 3">
    <name type="scientific">Flavobacterium croceum DSM 17960</name>
    <dbReference type="NCBI Taxonomy" id="1121886"/>
    <lineage>
        <taxon>Bacteria</taxon>
        <taxon>Pseudomonadati</taxon>
        <taxon>Bacteroidota</taxon>
        <taxon>Flavobacteriia</taxon>
        <taxon>Flavobacteriales</taxon>
        <taxon>Flavobacteriaceae</taxon>
        <taxon>Flavobacterium</taxon>
    </lineage>
</organism>
<feature type="chain" id="PRO_5015697169" evidence="1">
    <location>
        <begin position="20"/>
        <end position="131"/>
    </location>
</feature>
<dbReference type="EMBL" id="PQNY01000024">
    <property type="protein sequence ID" value="POS00758.1"/>
    <property type="molecule type" value="Genomic_DNA"/>
</dbReference>
<keyword evidence="3" id="KW-1185">Reference proteome</keyword>
<feature type="signal peptide" evidence="1">
    <location>
        <begin position="1"/>
        <end position="19"/>
    </location>
</feature>
<gene>
    <name evidence="2" type="ORF">Q361_1247</name>
</gene>
<protein>
    <submittedName>
        <fullName evidence="2">Uncharacterized protein</fullName>
    </submittedName>
</protein>
<comment type="caution">
    <text evidence="2">The sequence shown here is derived from an EMBL/GenBank/DDBJ whole genome shotgun (WGS) entry which is preliminary data.</text>
</comment>
<evidence type="ECO:0000313" key="2">
    <source>
        <dbReference type="EMBL" id="POS00758.1"/>
    </source>
</evidence>
<proteinExistence type="predicted"/>
<evidence type="ECO:0000256" key="1">
    <source>
        <dbReference type="SAM" id="SignalP"/>
    </source>
</evidence>
<dbReference type="RefSeq" id="WP_103727030.1">
    <property type="nucleotide sequence ID" value="NZ_PQNY01000024.1"/>
</dbReference>
<keyword evidence="1" id="KW-0732">Signal</keyword>
<name>A0A2S4N4U6_9FLAO</name>
<evidence type="ECO:0000313" key="3">
    <source>
        <dbReference type="Proteomes" id="UP000237056"/>
    </source>
</evidence>
<sequence length="131" mass="15511">MKLKILMIMFTMFTSLTFAQNGTANAVSNKNYMFAESYGNSNYACSITFKKEFKDSVQNILNTNFENKELFKKKIVWKKFKEDNDPNNIFYVELKQRSLKIEWKNNDKANIEIVEKLKKISREIIESLNKK</sequence>
<accession>A0A2S4N4U6</accession>